<organism evidence="2 3">
    <name type="scientific">Streptomyces umbrinus</name>
    <dbReference type="NCBI Taxonomy" id="67370"/>
    <lineage>
        <taxon>Bacteria</taxon>
        <taxon>Bacillati</taxon>
        <taxon>Actinomycetota</taxon>
        <taxon>Actinomycetes</taxon>
        <taxon>Kitasatosporales</taxon>
        <taxon>Streptomycetaceae</taxon>
        <taxon>Streptomyces</taxon>
        <taxon>Streptomyces phaeochromogenes group</taxon>
    </lineage>
</organism>
<keyword evidence="3" id="KW-1185">Reference proteome</keyword>
<comment type="caution">
    <text evidence="2">The sequence shown here is derived from an EMBL/GenBank/DDBJ whole genome shotgun (WGS) entry which is preliminary data.</text>
</comment>
<feature type="transmembrane region" description="Helical" evidence="1">
    <location>
        <begin position="27"/>
        <end position="51"/>
    </location>
</feature>
<protein>
    <submittedName>
        <fullName evidence="2">Drug/metabolite transporter (DMT)-like permease</fullName>
    </submittedName>
</protein>
<keyword evidence="1" id="KW-1133">Transmembrane helix</keyword>
<feature type="transmembrane region" description="Helical" evidence="1">
    <location>
        <begin position="171"/>
        <end position="191"/>
    </location>
</feature>
<keyword evidence="1" id="KW-0812">Transmembrane</keyword>
<feature type="transmembrane region" description="Helical" evidence="1">
    <location>
        <begin position="89"/>
        <end position="110"/>
    </location>
</feature>
<dbReference type="Proteomes" id="UP001230328">
    <property type="component" value="Unassembled WGS sequence"/>
</dbReference>
<feature type="transmembrane region" description="Helical" evidence="1">
    <location>
        <begin position="259"/>
        <end position="276"/>
    </location>
</feature>
<dbReference type="Gene3D" id="1.10.3730.20">
    <property type="match status" value="1"/>
</dbReference>
<dbReference type="InterPro" id="IPR037185">
    <property type="entry name" value="EmrE-like"/>
</dbReference>
<feature type="transmembrane region" description="Helical" evidence="1">
    <location>
        <begin position="229"/>
        <end position="252"/>
    </location>
</feature>
<accession>A0ABU0TA59</accession>
<name>A0ABU0TA59_9ACTN</name>
<feature type="transmembrane region" description="Helical" evidence="1">
    <location>
        <begin position="116"/>
        <end position="133"/>
    </location>
</feature>
<keyword evidence="1" id="KW-0472">Membrane</keyword>
<proteinExistence type="predicted"/>
<reference evidence="2 3" key="1">
    <citation type="submission" date="2023-07" db="EMBL/GenBank/DDBJ databases">
        <title>Comparative genomics of wheat-associated soil bacteria to identify genetic determinants of phenazine resistance.</title>
        <authorList>
            <person name="Mouncey N."/>
        </authorList>
    </citation>
    <scope>NUCLEOTIDE SEQUENCE [LARGE SCALE GENOMIC DNA]</scope>
    <source>
        <strain evidence="2 3">V2I4</strain>
    </source>
</reference>
<sequence>MGVLAALGSAICYGVADFTGGLLSRRAYFVVVALAGQAGGLVLALVTAPLLSKGVPDVAELAWGAASGVGTGIGMIFLYRGMSRGSMSLVVPVSAVTGVALPVLVGVLLLGDRPQALSWFGLTVAVPALWLVSRTGDGNREGLGSAASSDGLIAGCGIALQYLALVQAGGGIWPVAAGRLAAVITLLPLAAPTRKRPRITTRNLVGAVATGMTAALALILYSQAVRQQLTVIAVALSSFYPAIPVLLGITLLRERLGRIQVTGLVAAGVAIALLALG</sequence>
<evidence type="ECO:0000256" key="1">
    <source>
        <dbReference type="SAM" id="Phobius"/>
    </source>
</evidence>
<feature type="transmembrane region" description="Helical" evidence="1">
    <location>
        <begin position="145"/>
        <end position="165"/>
    </location>
</feature>
<dbReference type="SUPFAM" id="SSF103481">
    <property type="entry name" value="Multidrug resistance efflux transporter EmrE"/>
    <property type="match status" value="2"/>
</dbReference>
<evidence type="ECO:0000313" key="2">
    <source>
        <dbReference type="EMBL" id="MDQ1032701.1"/>
    </source>
</evidence>
<feature type="transmembrane region" description="Helical" evidence="1">
    <location>
        <begin position="63"/>
        <end position="82"/>
    </location>
</feature>
<evidence type="ECO:0000313" key="3">
    <source>
        <dbReference type="Proteomes" id="UP001230328"/>
    </source>
</evidence>
<dbReference type="RefSeq" id="WP_307529643.1">
    <property type="nucleotide sequence ID" value="NZ_JAUSZI010000002.1"/>
</dbReference>
<gene>
    <name evidence="2" type="ORF">QF035_010283</name>
</gene>
<dbReference type="EMBL" id="JAUSZI010000002">
    <property type="protein sequence ID" value="MDQ1032701.1"/>
    <property type="molecule type" value="Genomic_DNA"/>
</dbReference>
<feature type="transmembrane region" description="Helical" evidence="1">
    <location>
        <begin position="203"/>
        <end position="223"/>
    </location>
</feature>